<gene>
    <name evidence="2" type="ORF">GCM10022422_16300</name>
</gene>
<accession>A0ABP7F9I5</accession>
<evidence type="ECO:0000259" key="1">
    <source>
        <dbReference type="Pfam" id="PF10077"/>
    </source>
</evidence>
<dbReference type="Pfam" id="PF10077">
    <property type="entry name" value="DUF2314"/>
    <property type="match status" value="1"/>
</dbReference>
<dbReference type="RefSeq" id="WP_343586286.1">
    <property type="nucleotide sequence ID" value="NZ_BAABDT010000002.1"/>
</dbReference>
<keyword evidence="3" id="KW-1185">Reference proteome</keyword>
<evidence type="ECO:0000313" key="3">
    <source>
        <dbReference type="Proteomes" id="UP001501367"/>
    </source>
</evidence>
<reference evidence="3" key="1">
    <citation type="journal article" date="2019" name="Int. J. Syst. Evol. Microbiol.">
        <title>The Global Catalogue of Microorganisms (GCM) 10K type strain sequencing project: providing services to taxonomists for standard genome sequencing and annotation.</title>
        <authorList>
            <consortium name="The Broad Institute Genomics Platform"/>
            <consortium name="The Broad Institute Genome Sequencing Center for Infectious Disease"/>
            <person name="Wu L."/>
            <person name="Ma J."/>
        </authorList>
    </citation>
    <scope>NUCLEOTIDE SEQUENCE [LARGE SCALE GENOMIC DNA]</scope>
    <source>
        <strain evidence="3">JCM 17336</strain>
    </source>
</reference>
<organism evidence="2 3">
    <name type="scientific">Flavobacterium ginsengisoli</name>
    <dbReference type="NCBI Taxonomy" id="871694"/>
    <lineage>
        <taxon>Bacteria</taxon>
        <taxon>Pseudomonadati</taxon>
        <taxon>Bacteroidota</taxon>
        <taxon>Flavobacteriia</taxon>
        <taxon>Flavobacteriales</taxon>
        <taxon>Flavobacteriaceae</taxon>
        <taxon>Flavobacterium</taxon>
    </lineage>
</organism>
<dbReference type="InterPro" id="IPR018756">
    <property type="entry name" value="DUF2314"/>
</dbReference>
<dbReference type="EMBL" id="BAABDT010000002">
    <property type="protein sequence ID" value="GAA3734164.1"/>
    <property type="molecule type" value="Genomic_DNA"/>
</dbReference>
<dbReference type="Proteomes" id="UP001501367">
    <property type="component" value="Unassembled WGS sequence"/>
</dbReference>
<evidence type="ECO:0000313" key="2">
    <source>
        <dbReference type="EMBL" id="GAA3734164.1"/>
    </source>
</evidence>
<sequence>MKSYILILTSLFCLASCKDSNKIEREGEPTIYNVESEDPEMNAAILEANETLDEFNKGLSNFNADSHSLKVKFSNSKGIEHMWIGEIKYIDGNYSGILNSDPEYITEYKAGDKIDIETSKISDWMYLINGKLYGGYTIRVLRDRMSEEERKVFDEESGMLID</sequence>
<proteinExistence type="predicted"/>
<protein>
    <submittedName>
        <fullName evidence="2">DUF2314 domain-containing protein</fullName>
    </submittedName>
</protein>
<feature type="domain" description="DUF2314" evidence="1">
    <location>
        <begin position="38"/>
        <end position="159"/>
    </location>
</feature>
<comment type="caution">
    <text evidence="2">The sequence shown here is derived from an EMBL/GenBank/DDBJ whole genome shotgun (WGS) entry which is preliminary data.</text>
</comment>
<name>A0ABP7F9I5_9FLAO</name>